<keyword evidence="1 6" id="KW-0963">Cytoplasm</keyword>
<dbReference type="NCBIfam" id="NF006176">
    <property type="entry name" value="PRK08311.2-4"/>
    <property type="match status" value="1"/>
</dbReference>
<evidence type="ECO:0000256" key="6">
    <source>
        <dbReference type="HAMAP-Rule" id="MF_02064"/>
    </source>
</evidence>
<comment type="activity regulation">
    <text evidence="6">Negatively regulated by the anti-sigma-I factor RsgI.</text>
</comment>
<dbReference type="InterPro" id="IPR014284">
    <property type="entry name" value="RNA_pol_sigma-70_dom"/>
</dbReference>
<dbReference type="PANTHER" id="PTHR30385:SF6">
    <property type="entry name" value="RNA POLYMERASE SIGMA FACTOR SIGI"/>
    <property type="match status" value="1"/>
</dbReference>
<evidence type="ECO:0000256" key="5">
    <source>
        <dbReference type="ARBA" id="ARBA00023163"/>
    </source>
</evidence>
<dbReference type="AlphaFoldDB" id="A0A8J4M3J3"/>
<proteinExistence type="inferred from homology"/>
<keyword evidence="5 6" id="KW-0804">Transcription</keyword>
<dbReference type="Gene3D" id="1.10.1740.10">
    <property type="match status" value="1"/>
</dbReference>
<accession>A0A8J4M3J3</accession>
<evidence type="ECO:0000256" key="2">
    <source>
        <dbReference type="ARBA" id="ARBA00023015"/>
    </source>
</evidence>
<feature type="DNA-binding region" description="H-T-H motif" evidence="6">
    <location>
        <begin position="214"/>
        <end position="233"/>
    </location>
</feature>
<dbReference type="GO" id="GO:0005737">
    <property type="term" value="C:cytoplasm"/>
    <property type="evidence" value="ECO:0007669"/>
    <property type="project" value="UniProtKB-SubCell"/>
</dbReference>
<name>A0A8J4M3J3_9BACL</name>
<dbReference type="NCBIfam" id="TIGR02895">
    <property type="entry name" value="spore_sigI"/>
    <property type="match status" value="1"/>
</dbReference>
<organism evidence="8 9">
    <name type="scientific">Xylanibacillus composti</name>
    <dbReference type="NCBI Taxonomy" id="1572762"/>
    <lineage>
        <taxon>Bacteria</taxon>
        <taxon>Bacillati</taxon>
        <taxon>Bacillota</taxon>
        <taxon>Bacilli</taxon>
        <taxon>Bacillales</taxon>
        <taxon>Paenibacillaceae</taxon>
        <taxon>Xylanibacillus</taxon>
    </lineage>
</organism>
<comment type="similarity">
    <text evidence="6">Belongs to the sigma-70 factor family. SigI subfamily.</text>
</comment>
<protein>
    <recommendedName>
        <fullName evidence="6">RNA polymerase sigma factor SigI</fullName>
    </recommendedName>
</protein>
<dbReference type="SUPFAM" id="SSF88946">
    <property type="entry name" value="Sigma2 domain of RNA polymerase sigma factors"/>
    <property type="match status" value="1"/>
</dbReference>
<reference evidence="8" key="1">
    <citation type="submission" date="2021-04" db="EMBL/GenBank/DDBJ databases">
        <title>Draft genome sequence of Xylanibacillus composti strain K13.</title>
        <authorList>
            <person name="Uke A."/>
            <person name="Chhe C."/>
            <person name="Baramee S."/>
            <person name="Kosugi A."/>
        </authorList>
    </citation>
    <scope>NUCLEOTIDE SEQUENCE</scope>
    <source>
        <strain evidence="8">K13</strain>
    </source>
</reference>
<comment type="caution">
    <text evidence="8">The sequence shown here is derived from an EMBL/GenBank/DDBJ whole genome shotgun (WGS) entry which is preliminary data.</text>
</comment>
<dbReference type="Proteomes" id="UP000677918">
    <property type="component" value="Unassembled WGS sequence"/>
</dbReference>
<evidence type="ECO:0000256" key="3">
    <source>
        <dbReference type="ARBA" id="ARBA00023082"/>
    </source>
</evidence>
<keyword evidence="3 6" id="KW-0731">Sigma factor</keyword>
<dbReference type="GO" id="GO:0003677">
    <property type="term" value="F:DNA binding"/>
    <property type="evidence" value="ECO:0007669"/>
    <property type="project" value="UniProtKB-UniRule"/>
</dbReference>
<dbReference type="InterPro" id="IPR007627">
    <property type="entry name" value="RNA_pol_sigma70_r2"/>
</dbReference>
<comment type="subcellular location">
    <subcellularLocation>
        <location evidence="6">Cytoplasm</location>
    </subcellularLocation>
</comment>
<evidence type="ECO:0000256" key="4">
    <source>
        <dbReference type="ARBA" id="ARBA00023125"/>
    </source>
</evidence>
<dbReference type="HAMAP" id="MF_02064">
    <property type="entry name" value="Sigma70_SigI"/>
    <property type="match status" value="1"/>
</dbReference>
<evidence type="ECO:0000256" key="1">
    <source>
        <dbReference type="ARBA" id="ARBA00022490"/>
    </source>
</evidence>
<dbReference type="EMBL" id="BOVK01000064">
    <property type="protein sequence ID" value="GIQ70935.1"/>
    <property type="molecule type" value="Genomic_DNA"/>
</dbReference>
<dbReference type="GO" id="GO:0016987">
    <property type="term" value="F:sigma factor activity"/>
    <property type="evidence" value="ECO:0007669"/>
    <property type="project" value="UniProtKB-UniRule"/>
</dbReference>
<dbReference type="PIRSF" id="PIRSF038953">
    <property type="entry name" value="SigI"/>
    <property type="match status" value="1"/>
</dbReference>
<gene>
    <name evidence="6 8" type="primary">sigI</name>
    <name evidence="8" type="ORF">XYCOK13_37590</name>
</gene>
<keyword evidence="4 6" id="KW-0238">DNA-binding</keyword>
<dbReference type="InterPro" id="IPR013325">
    <property type="entry name" value="RNA_pol_sigma_r2"/>
</dbReference>
<dbReference type="InterPro" id="IPR014244">
    <property type="entry name" value="RNA_pol_sigma-I"/>
</dbReference>
<dbReference type="NCBIfam" id="TIGR02937">
    <property type="entry name" value="sigma70-ECF"/>
    <property type="match status" value="1"/>
</dbReference>
<feature type="domain" description="RNA polymerase sigma-70 region 2" evidence="7">
    <location>
        <begin position="43"/>
        <end position="113"/>
    </location>
</feature>
<keyword evidence="9" id="KW-1185">Reference proteome</keyword>
<evidence type="ECO:0000313" key="9">
    <source>
        <dbReference type="Proteomes" id="UP000677918"/>
    </source>
</evidence>
<comment type="function">
    <text evidence="6">Sigma factors are initiation factors that promote the attachment of RNA polymerase to specific initiation sites and are then released.</text>
</comment>
<sequence length="268" mass="31088">MLLVLFKKFLGLRSPQTDVEDTSIEDTIARIQEGDVRLLNQVITDYQPYIAKAASRFCKRFVEPSRDEEFAVAMHAFHEAIQQFSPKEGRSFLGFAETVIRRRLIDHIRRERRHNGHASYSSFELEDEDGLPVNTADVHHAIDAYEKEKIAEERRTEIAEFSRELAAFDISFEELVRVSPKHADSREMMFRIARKIAGDPNMLGTIFSKKTMPIKELLEQVDVSRKTIERNRKYLIALTLVYSGHYPYLSDYLRLDSEEATAKEEKEG</sequence>
<feature type="short sequence motif" description="Polymerase core binding" evidence="6">
    <location>
        <begin position="68"/>
        <end position="81"/>
    </location>
</feature>
<keyword evidence="6" id="KW-0346">Stress response</keyword>
<keyword evidence="2 6" id="KW-0805">Transcription regulation</keyword>
<evidence type="ECO:0000313" key="8">
    <source>
        <dbReference type="EMBL" id="GIQ70935.1"/>
    </source>
</evidence>
<dbReference type="Pfam" id="PF04542">
    <property type="entry name" value="Sigma70_r2"/>
    <property type="match status" value="1"/>
</dbReference>
<comment type="subunit">
    <text evidence="6">Interacts with RsgI.</text>
</comment>
<evidence type="ECO:0000259" key="7">
    <source>
        <dbReference type="Pfam" id="PF04542"/>
    </source>
</evidence>
<dbReference type="GO" id="GO:0006352">
    <property type="term" value="P:DNA-templated transcription initiation"/>
    <property type="evidence" value="ECO:0007669"/>
    <property type="project" value="UniProtKB-UniRule"/>
</dbReference>
<dbReference type="PANTHER" id="PTHR30385">
    <property type="entry name" value="SIGMA FACTOR F FLAGELLAR"/>
    <property type="match status" value="1"/>
</dbReference>